<accession>A0ABV9P4Z1</accession>
<dbReference type="Proteomes" id="UP001595885">
    <property type="component" value="Unassembled WGS sequence"/>
</dbReference>
<reference evidence="2" key="1">
    <citation type="journal article" date="2019" name="Int. J. Syst. Evol. Microbiol.">
        <title>The Global Catalogue of Microorganisms (GCM) 10K type strain sequencing project: providing services to taxonomists for standard genome sequencing and annotation.</title>
        <authorList>
            <consortium name="The Broad Institute Genomics Platform"/>
            <consortium name="The Broad Institute Genome Sequencing Center for Infectious Disease"/>
            <person name="Wu L."/>
            <person name="Ma J."/>
        </authorList>
    </citation>
    <scope>NUCLEOTIDE SEQUENCE [LARGE SCALE GENOMIC DNA]</scope>
    <source>
        <strain evidence="2">CCUG 50349</strain>
    </source>
</reference>
<comment type="caution">
    <text evidence="1">The sequence shown here is derived from an EMBL/GenBank/DDBJ whole genome shotgun (WGS) entry which is preliminary data.</text>
</comment>
<sequence>MKAQELLLKTIRNLISKQSSLNEELAKVLDISYDAAHRRVSGKTKFSIEETVQLCTHYAIAMDNLFKKEEKFVLEKTKTIHSVTDFKLYLEKSALLLGSFKNNDSTVFYSAKDIPLHYTIGGSILSKFKIYVWLNILTAEQNLSFENFKIEESLLQESSALISIFESANRIEIWNDTTINSSLQQLFYFYEAGLLLYENALMILEGIKTIIMSVENKVQKNDPNFELFYNELLVLNNTVLFTNEKKSSFFIPHNMLSYYVNTDKASCNEEKNFILNQLKNSKSISKAGKKDQKIFFNRMFQKIEFYRAKIETYVME</sequence>
<evidence type="ECO:0008006" key="3">
    <source>
        <dbReference type="Google" id="ProtNLM"/>
    </source>
</evidence>
<dbReference type="RefSeq" id="WP_379738317.1">
    <property type="nucleotide sequence ID" value="NZ_JBHSGW010000002.1"/>
</dbReference>
<keyword evidence="2" id="KW-1185">Reference proteome</keyword>
<gene>
    <name evidence="1" type="ORF">ACFO3U_03340</name>
</gene>
<evidence type="ECO:0000313" key="1">
    <source>
        <dbReference type="EMBL" id="MFC4739019.1"/>
    </source>
</evidence>
<organism evidence="1 2">
    <name type="scientific">Flavobacterium ponti</name>
    <dbReference type="NCBI Taxonomy" id="665133"/>
    <lineage>
        <taxon>Bacteria</taxon>
        <taxon>Pseudomonadati</taxon>
        <taxon>Bacteroidota</taxon>
        <taxon>Flavobacteriia</taxon>
        <taxon>Flavobacteriales</taxon>
        <taxon>Flavobacteriaceae</taxon>
        <taxon>Flavobacterium</taxon>
    </lineage>
</organism>
<proteinExistence type="predicted"/>
<name>A0ABV9P4Z1_9FLAO</name>
<evidence type="ECO:0000313" key="2">
    <source>
        <dbReference type="Proteomes" id="UP001595885"/>
    </source>
</evidence>
<dbReference type="EMBL" id="JBHSGW010000002">
    <property type="protein sequence ID" value="MFC4739019.1"/>
    <property type="molecule type" value="Genomic_DNA"/>
</dbReference>
<protein>
    <recommendedName>
        <fullName evidence="3">BetR domain-containing protein</fullName>
    </recommendedName>
</protein>